<accession>A0ABX0W0K1</accession>
<keyword evidence="5 6" id="KW-0472">Membrane</keyword>
<organism evidence="8 9">
    <name type="scientific">Marivivens donghaensis</name>
    <dbReference type="NCBI Taxonomy" id="1699413"/>
    <lineage>
        <taxon>Bacteria</taxon>
        <taxon>Pseudomonadati</taxon>
        <taxon>Pseudomonadota</taxon>
        <taxon>Alphaproteobacteria</taxon>
        <taxon>Rhodobacterales</taxon>
        <taxon>Paracoccaceae</taxon>
        <taxon>Marivivens group</taxon>
        <taxon>Marivivens</taxon>
    </lineage>
</organism>
<sequence length="392" mass="41128">MRLGIIVLIAAYGLSQFYRAFLAVLAPALEADIGATREALSAASGIWFLVFAAMQIPVGEALDRIGPKLTTTVLFALCGAGGAAVFAMATEPWHISLAMGLIGAGCAPVLMASYYIFARVFSAAVFASLAGMTLGIGSLGNILSSAPTAWAVDAFGWRATIWAMAGFTFVVAIFVLLTVKDPEKVTSDKRGSVIDVLKIPALWPVFAMVAVNYVPAASLRGLWSGQYLSNVFGADAALIGKVTLVMGLAMIFGNLSYGPVDRMVGSRKWVVWAGNAICLFALLALAVVPNKGVGYATIMLAIIGFFGASFPLIMAHGRSFIPPHLVGRGVTLLNLFSLGTVGVVQFTAAPLSKVIFTDDRSLTDSYAIIFAGYAVLLGAGLLIYLFAKDSSE</sequence>
<evidence type="ECO:0000256" key="5">
    <source>
        <dbReference type="ARBA" id="ARBA00023136"/>
    </source>
</evidence>
<dbReference type="RefSeq" id="WP_167638598.1">
    <property type="nucleotide sequence ID" value="NZ_JAATOP010000008.1"/>
</dbReference>
<evidence type="ECO:0000256" key="3">
    <source>
        <dbReference type="ARBA" id="ARBA00022692"/>
    </source>
</evidence>
<feature type="transmembrane region" description="Helical" evidence="6">
    <location>
        <begin position="124"/>
        <end position="143"/>
    </location>
</feature>
<comment type="subcellular location">
    <subcellularLocation>
        <location evidence="1">Cell membrane</location>
        <topology evidence="1">Multi-pass membrane protein</topology>
    </subcellularLocation>
</comment>
<evidence type="ECO:0000313" key="9">
    <source>
        <dbReference type="Proteomes" id="UP000709466"/>
    </source>
</evidence>
<dbReference type="PANTHER" id="PTHR43124">
    <property type="entry name" value="PURINE EFFLUX PUMP PBUE"/>
    <property type="match status" value="1"/>
</dbReference>
<evidence type="ECO:0000256" key="6">
    <source>
        <dbReference type="SAM" id="Phobius"/>
    </source>
</evidence>
<feature type="transmembrane region" description="Helical" evidence="6">
    <location>
        <begin position="269"/>
        <end position="288"/>
    </location>
</feature>
<protein>
    <submittedName>
        <fullName evidence="8">MFS transporter</fullName>
    </submittedName>
</protein>
<dbReference type="InterPro" id="IPR011701">
    <property type="entry name" value="MFS"/>
</dbReference>
<feature type="transmembrane region" description="Helical" evidence="6">
    <location>
        <begin position="95"/>
        <end position="117"/>
    </location>
</feature>
<dbReference type="SUPFAM" id="SSF103473">
    <property type="entry name" value="MFS general substrate transporter"/>
    <property type="match status" value="1"/>
</dbReference>
<comment type="caution">
    <text evidence="8">The sequence shown here is derived from an EMBL/GenBank/DDBJ whole genome shotgun (WGS) entry which is preliminary data.</text>
</comment>
<evidence type="ECO:0000256" key="2">
    <source>
        <dbReference type="ARBA" id="ARBA00022475"/>
    </source>
</evidence>
<feature type="transmembrane region" description="Helical" evidence="6">
    <location>
        <begin position="366"/>
        <end position="387"/>
    </location>
</feature>
<feature type="domain" description="Major facilitator superfamily (MFS) profile" evidence="7">
    <location>
        <begin position="1"/>
        <end position="392"/>
    </location>
</feature>
<name>A0ABX0W0K1_9RHOB</name>
<dbReference type="InterPro" id="IPR050189">
    <property type="entry name" value="MFS_Efflux_Transporters"/>
</dbReference>
<dbReference type="PANTHER" id="PTHR43124:SF3">
    <property type="entry name" value="CHLORAMPHENICOL EFFLUX PUMP RV0191"/>
    <property type="match status" value="1"/>
</dbReference>
<dbReference type="EMBL" id="JAATOP010000008">
    <property type="protein sequence ID" value="NIY73210.1"/>
    <property type="molecule type" value="Genomic_DNA"/>
</dbReference>
<dbReference type="PROSITE" id="PS50850">
    <property type="entry name" value="MFS"/>
    <property type="match status" value="1"/>
</dbReference>
<gene>
    <name evidence="8" type="ORF">HCZ30_12320</name>
</gene>
<feature type="transmembrane region" description="Helical" evidence="6">
    <location>
        <begin position="39"/>
        <end position="57"/>
    </location>
</feature>
<evidence type="ECO:0000256" key="4">
    <source>
        <dbReference type="ARBA" id="ARBA00022989"/>
    </source>
</evidence>
<feature type="transmembrane region" description="Helical" evidence="6">
    <location>
        <begin position="69"/>
        <end position="89"/>
    </location>
</feature>
<feature type="transmembrane region" description="Helical" evidence="6">
    <location>
        <begin position="236"/>
        <end position="257"/>
    </location>
</feature>
<dbReference type="Gene3D" id="1.20.1250.20">
    <property type="entry name" value="MFS general substrate transporter like domains"/>
    <property type="match status" value="2"/>
</dbReference>
<evidence type="ECO:0000313" key="8">
    <source>
        <dbReference type="EMBL" id="NIY73210.1"/>
    </source>
</evidence>
<reference evidence="8 9" key="1">
    <citation type="submission" date="2020-03" db="EMBL/GenBank/DDBJ databases">
        <title>Bacterial isolates of synthetic phycosphere.</title>
        <authorList>
            <person name="Fu H."/>
            <person name="Moran M.A."/>
        </authorList>
    </citation>
    <scope>NUCLEOTIDE SEQUENCE [LARGE SCALE GENOMIC DNA]</scope>
    <source>
        <strain evidence="8 9">HF1</strain>
    </source>
</reference>
<feature type="transmembrane region" description="Helical" evidence="6">
    <location>
        <begin position="199"/>
        <end position="216"/>
    </location>
</feature>
<keyword evidence="3 6" id="KW-0812">Transmembrane</keyword>
<dbReference type="InterPro" id="IPR036259">
    <property type="entry name" value="MFS_trans_sf"/>
</dbReference>
<feature type="transmembrane region" description="Helical" evidence="6">
    <location>
        <begin position="325"/>
        <end position="346"/>
    </location>
</feature>
<evidence type="ECO:0000259" key="7">
    <source>
        <dbReference type="PROSITE" id="PS50850"/>
    </source>
</evidence>
<feature type="transmembrane region" description="Helical" evidence="6">
    <location>
        <begin position="294"/>
        <end position="313"/>
    </location>
</feature>
<proteinExistence type="predicted"/>
<keyword evidence="4 6" id="KW-1133">Transmembrane helix</keyword>
<dbReference type="Pfam" id="PF07690">
    <property type="entry name" value="MFS_1"/>
    <property type="match status" value="1"/>
</dbReference>
<keyword evidence="2" id="KW-1003">Cell membrane</keyword>
<keyword evidence="9" id="KW-1185">Reference proteome</keyword>
<feature type="transmembrane region" description="Helical" evidence="6">
    <location>
        <begin position="155"/>
        <end position="179"/>
    </location>
</feature>
<evidence type="ECO:0000256" key="1">
    <source>
        <dbReference type="ARBA" id="ARBA00004651"/>
    </source>
</evidence>
<dbReference type="InterPro" id="IPR020846">
    <property type="entry name" value="MFS_dom"/>
</dbReference>
<dbReference type="Proteomes" id="UP000709466">
    <property type="component" value="Unassembled WGS sequence"/>
</dbReference>